<accession>A0ABV6Y2G0</accession>
<sequence>MLVSLRLSRPSRRLGLSFALLLAALCVPLGLVAAFDAMMCSSETTAQGRIPGRDLVWSIERRGCGATTAGVYTLRLGPHAWWSYTILTADAFPVPRSVEAAGDDAVRIVIDPDSAGEGAPAGGQVVPVTASDKPDEPLRFDRGVKL</sequence>
<proteinExistence type="predicted"/>
<feature type="region of interest" description="Disordered" evidence="1">
    <location>
        <begin position="113"/>
        <end position="146"/>
    </location>
</feature>
<keyword evidence="3" id="KW-1185">Reference proteome</keyword>
<evidence type="ECO:0000313" key="3">
    <source>
        <dbReference type="Proteomes" id="UP001593940"/>
    </source>
</evidence>
<reference evidence="2 3" key="1">
    <citation type="submission" date="2024-09" db="EMBL/GenBank/DDBJ databases">
        <title>Nodulacao em especies de Leguminosae Basais da Amazonia e Caracterizacao dos Rizobios e Bacterias Associadas aos Nodulos.</title>
        <authorList>
            <person name="Jambeiro I.C.A."/>
            <person name="Lopes I.S."/>
            <person name="Aguiar E.R.G.R."/>
            <person name="Santos A.F.J."/>
            <person name="Dos Santos J.M.F."/>
            <person name="Gross E."/>
        </authorList>
    </citation>
    <scope>NUCLEOTIDE SEQUENCE [LARGE SCALE GENOMIC DNA]</scope>
    <source>
        <strain evidence="2 3">BRUESC1165</strain>
    </source>
</reference>
<gene>
    <name evidence="2" type="ORF">ACETIH_01010</name>
</gene>
<organism evidence="2 3">
    <name type="scientific">Microvirga arabica</name>
    <dbReference type="NCBI Taxonomy" id="1128671"/>
    <lineage>
        <taxon>Bacteria</taxon>
        <taxon>Pseudomonadati</taxon>
        <taxon>Pseudomonadota</taxon>
        <taxon>Alphaproteobacteria</taxon>
        <taxon>Hyphomicrobiales</taxon>
        <taxon>Methylobacteriaceae</taxon>
        <taxon>Microvirga</taxon>
    </lineage>
</organism>
<dbReference type="EMBL" id="JBHOMY010000002">
    <property type="protein sequence ID" value="MFC1455345.1"/>
    <property type="molecule type" value="Genomic_DNA"/>
</dbReference>
<feature type="compositionally biased region" description="Basic and acidic residues" evidence="1">
    <location>
        <begin position="132"/>
        <end position="146"/>
    </location>
</feature>
<dbReference type="Proteomes" id="UP001593940">
    <property type="component" value="Unassembled WGS sequence"/>
</dbReference>
<comment type="caution">
    <text evidence="2">The sequence shown here is derived from an EMBL/GenBank/DDBJ whole genome shotgun (WGS) entry which is preliminary data.</text>
</comment>
<dbReference type="RefSeq" id="WP_377028605.1">
    <property type="nucleotide sequence ID" value="NZ_JBHOMY010000002.1"/>
</dbReference>
<evidence type="ECO:0000313" key="2">
    <source>
        <dbReference type="EMBL" id="MFC1455345.1"/>
    </source>
</evidence>
<protein>
    <submittedName>
        <fullName evidence="2">Uncharacterized protein</fullName>
    </submittedName>
</protein>
<evidence type="ECO:0000256" key="1">
    <source>
        <dbReference type="SAM" id="MobiDB-lite"/>
    </source>
</evidence>
<name>A0ABV6Y2G0_9HYPH</name>